<feature type="compositionally biased region" description="Low complexity" evidence="1">
    <location>
        <begin position="1"/>
        <end position="21"/>
    </location>
</feature>
<dbReference type="EMBL" id="BGZK01001745">
    <property type="protein sequence ID" value="GBP85566.1"/>
    <property type="molecule type" value="Genomic_DNA"/>
</dbReference>
<keyword evidence="3" id="KW-1185">Reference proteome</keyword>
<dbReference type="Proteomes" id="UP000299102">
    <property type="component" value="Unassembled WGS sequence"/>
</dbReference>
<feature type="compositionally biased region" description="Pro residues" evidence="1">
    <location>
        <begin position="22"/>
        <end position="37"/>
    </location>
</feature>
<comment type="caution">
    <text evidence="2">The sequence shown here is derived from an EMBL/GenBank/DDBJ whole genome shotgun (WGS) entry which is preliminary data.</text>
</comment>
<gene>
    <name evidence="2" type="ORF">EVAR_67743_1</name>
</gene>
<dbReference type="AlphaFoldDB" id="A0A4C1ZAG5"/>
<evidence type="ECO:0000313" key="2">
    <source>
        <dbReference type="EMBL" id="GBP85566.1"/>
    </source>
</evidence>
<proteinExistence type="predicted"/>
<protein>
    <submittedName>
        <fullName evidence="2">Uncharacterized protein</fullName>
    </submittedName>
</protein>
<accession>A0A4C1ZAG5</accession>
<name>A0A4C1ZAG5_EUMVA</name>
<organism evidence="2 3">
    <name type="scientific">Eumeta variegata</name>
    <name type="common">Bagworm moth</name>
    <name type="synonym">Eumeta japonica</name>
    <dbReference type="NCBI Taxonomy" id="151549"/>
    <lineage>
        <taxon>Eukaryota</taxon>
        <taxon>Metazoa</taxon>
        <taxon>Ecdysozoa</taxon>
        <taxon>Arthropoda</taxon>
        <taxon>Hexapoda</taxon>
        <taxon>Insecta</taxon>
        <taxon>Pterygota</taxon>
        <taxon>Neoptera</taxon>
        <taxon>Endopterygota</taxon>
        <taxon>Lepidoptera</taxon>
        <taxon>Glossata</taxon>
        <taxon>Ditrysia</taxon>
        <taxon>Tineoidea</taxon>
        <taxon>Psychidae</taxon>
        <taxon>Oiketicinae</taxon>
        <taxon>Eumeta</taxon>
    </lineage>
</organism>
<evidence type="ECO:0000313" key="3">
    <source>
        <dbReference type="Proteomes" id="UP000299102"/>
    </source>
</evidence>
<reference evidence="2 3" key="1">
    <citation type="journal article" date="2019" name="Commun. Biol.">
        <title>The bagworm genome reveals a unique fibroin gene that provides high tensile strength.</title>
        <authorList>
            <person name="Kono N."/>
            <person name="Nakamura H."/>
            <person name="Ohtoshi R."/>
            <person name="Tomita M."/>
            <person name="Numata K."/>
            <person name="Arakawa K."/>
        </authorList>
    </citation>
    <scope>NUCLEOTIDE SEQUENCE [LARGE SCALE GENOMIC DNA]</scope>
</reference>
<evidence type="ECO:0000256" key="1">
    <source>
        <dbReference type="SAM" id="MobiDB-lite"/>
    </source>
</evidence>
<sequence length="139" mass="15149">MSSAGPGAAAMSLGTQPVRPTSEPPAPTPRPPVPPVPSANIFAQQHIELKVMKIVTTSVTLTIKGFQPALNQRGGLIGPKRERKSHHGVHTSMTMNTALLEDDAASERFDVEFKNTLINYRGRKPTRTTNRRNDLDTVQ</sequence>
<feature type="region of interest" description="Disordered" evidence="1">
    <location>
        <begin position="1"/>
        <end position="39"/>
    </location>
</feature>